<evidence type="ECO:0000256" key="3">
    <source>
        <dbReference type="SAM" id="MobiDB-lite"/>
    </source>
</evidence>
<reference evidence="6 7" key="1">
    <citation type="submission" date="2018-04" db="EMBL/GenBank/DDBJ databases">
        <authorList>
            <person name="Zhang X."/>
            <person name="Yuan J."/>
            <person name="Li F."/>
            <person name="Xiang J."/>
        </authorList>
    </citation>
    <scope>NUCLEOTIDE SEQUENCE [LARGE SCALE GENOMIC DNA]</scope>
    <source>
        <tissue evidence="6">Muscle</tissue>
    </source>
</reference>
<dbReference type="Proteomes" id="UP000283509">
    <property type="component" value="Unassembled WGS sequence"/>
</dbReference>
<name>A0A3R7M2Y4_PENVA</name>
<evidence type="ECO:0000256" key="2">
    <source>
        <dbReference type="ARBA" id="ARBA00022737"/>
    </source>
</evidence>
<feature type="compositionally biased region" description="Polar residues" evidence="3">
    <location>
        <begin position="199"/>
        <end position="230"/>
    </location>
</feature>
<evidence type="ECO:0000313" key="6">
    <source>
        <dbReference type="EMBL" id="ROT70412.1"/>
    </source>
</evidence>
<feature type="signal peptide" evidence="4">
    <location>
        <begin position="1"/>
        <end position="29"/>
    </location>
</feature>
<comment type="caution">
    <text evidence="6">The sequence shown here is derived from an EMBL/GenBank/DDBJ whole genome shotgun (WGS) entry which is preliminary data.</text>
</comment>
<dbReference type="EMBL" id="QCYY01002430">
    <property type="protein sequence ID" value="ROT70412.1"/>
    <property type="molecule type" value="Genomic_DNA"/>
</dbReference>
<evidence type="ECO:0000259" key="5">
    <source>
        <dbReference type="PROSITE" id="PS50915"/>
    </source>
</evidence>
<dbReference type="SUPFAM" id="SSF49695">
    <property type="entry name" value="gamma-Crystallin-like"/>
    <property type="match status" value="1"/>
</dbReference>
<evidence type="ECO:0000256" key="4">
    <source>
        <dbReference type="SAM" id="SignalP"/>
    </source>
</evidence>
<comment type="similarity">
    <text evidence="1">Belongs to the beta/gamma-crystallin family.</text>
</comment>
<organism evidence="6 7">
    <name type="scientific">Penaeus vannamei</name>
    <name type="common">Whiteleg shrimp</name>
    <name type="synonym">Litopenaeus vannamei</name>
    <dbReference type="NCBI Taxonomy" id="6689"/>
    <lineage>
        <taxon>Eukaryota</taxon>
        <taxon>Metazoa</taxon>
        <taxon>Ecdysozoa</taxon>
        <taxon>Arthropoda</taxon>
        <taxon>Crustacea</taxon>
        <taxon>Multicrustacea</taxon>
        <taxon>Malacostraca</taxon>
        <taxon>Eumalacostraca</taxon>
        <taxon>Eucarida</taxon>
        <taxon>Decapoda</taxon>
        <taxon>Dendrobranchiata</taxon>
        <taxon>Penaeoidea</taxon>
        <taxon>Penaeidae</taxon>
        <taxon>Penaeus</taxon>
    </lineage>
</organism>
<accession>A0A3R7M2Y4</accession>
<feature type="region of interest" description="Disordered" evidence="3">
    <location>
        <begin position="190"/>
        <end position="230"/>
    </location>
</feature>
<feature type="compositionally biased region" description="Basic and acidic residues" evidence="3">
    <location>
        <begin position="303"/>
        <end position="313"/>
    </location>
</feature>
<keyword evidence="4" id="KW-0732">Signal</keyword>
<feature type="domain" description="Beta/gamma crystallin 'Greek key'" evidence="5">
    <location>
        <begin position="119"/>
        <end position="164"/>
    </location>
</feature>
<protein>
    <recommendedName>
        <fullName evidence="5">Beta/gamma crystallin 'Greek key' domain-containing protein</fullName>
    </recommendedName>
</protein>
<proteinExistence type="inferred from homology"/>
<dbReference type="PROSITE" id="PS50915">
    <property type="entry name" value="CRYSTALLIN_BETA_GAMMA"/>
    <property type="match status" value="1"/>
</dbReference>
<reference evidence="6 7" key="2">
    <citation type="submission" date="2019-01" db="EMBL/GenBank/DDBJ databases">
        <title>The decoding of complex shrimp genome reveals the adaptation for benthos swimmer, frequently molting mechanism and breeding impact on genome.</title>
        <authorList>
            <person name="Sun Y."/>
            <person name="Gao Y."/>
            <person name="Yu Y."/>
        </authorList>
    </citation>
    <scope>NUCLEOTIDE SEQUENCE [LARGE SCALE GENOMIC DNA]</scope>
    <source>
        <tissue evidence="6">Muscle</tissue>
    </source>
</reference>
<gene>
    <name evidence="6" type="ORF">C7M84_011295</name>
</gene>
<evidence type="ECO:0000313" key="7">
    <source>
        <dbReference type="Proteomes" id="UP000283509"/>
    </source>
</evidence>
<dbReference type="InterPro" id="IPR011024">
    <property type="entry name" value="G_crystallin-like"/>
</dbReference>
<dbReference type="OrthoDB" id="8407241at2759"/>
<feature type="region of interest" description="Disordered" evidence="3">
    <location>
        <begin position="288"/>
        <end position="313"/>
    </location>
</feature>
<feature type="compositionally biased region" description="Polar residues" evidence="3">
    <location>
        <begin position="288"/>
        <end position="301"/>
    </location>
</feature>
<keyword evidence="2" id="KW-0677">Repeat</keyword>
<evidence type="ECO:0000256" key="1">
    <source>
        <dbReference type="ARBA" id="ARBA00009646"/>
    </source>
</evidence>
<feature type="chain" id="PRO_5018553577" description="Beta/gamma crystallin 'Greek key' domain-containing protein" evidence="4">
    <location>
        <begin position="30"/>
        <end position="313"/>
    </location>
</feature>
<sequence>MKGSLRSIRLADRLLQLVVLAAFCSSALADVYEPDVDKVVTLFEKDDNLGNSTTVYWHQANLAEDWASVNQKGIWIYYSEANYKGANVTAVFGEDLSINIRHPLRSMRYVGNSRFNTLPAVVLYSEPWFRGAEYVVEVGDEDDLVLIPNFRDMGTSAQSLVIVGADWTFFSPQISRPASSTLAFPISSLSPPSFRDTPRASQPTPPSSRLTLQASQLTHQHPSMSQGYTTNQGRLVPAACATTDITTSLFHLLFPCLLALSASSSFVHIPPGSQSSQRPLEALTPHRLTSNSISSPSATFHQQKREAHIKAPT</sequence>
<dbReference type="InterPro" id="IPR001064">
    <property type="entry name" value="Beta/gamma_crystallin"/>
</dbReference>
<dbReference type="AlphaFoldDB" id="A0A3R7M2Y4"/>
<keyword evidence="7" id="KW-1185">Reference proteome</keyword>